<dbReference type="Pfam" id="PF13490">
    <property type="entry name" value="zf-HC2"/>
    <property type="match status" value="1"/>
</dbReference>
<comment type="caution">
    <text evidence="13">The sequence shown here is derived from an EMBL/GenBank/DDBJ whole genome shotgun (WGS) entry which is preliminary data.</text>
</comment>
<dbReference type="PANTHER" id="PTHR37461:SF1">
    <property type="entry name" value="ANTI-SIGMA-K FACTOR RSKA"/>
    <property type="match status" value="1"/>
</dbReference>
<evidence type="ECO:0000256" key="4">
    <source>
        <dbReference type="ARBA" id="ARBA00022692"/>
    </source>
</evidence>
<dbReference type="AlphaFoldDB" id="A0A4R7UQJ1"/>
<dbReference type="RefSeq" id="WP_133909449.1">
    <property type="nucleotide sequence ID" value="NZ_SOCP01000036.1"/>
</dbReference>
<name>A0A4R7UQJ1_9PSEU</name>
<reference evidence="13 14" key="1">
    <citation type="submission" date="2019-03" db="EMBL/GenBank/DDBJ databases">
        <title>Genomic Encyclopedia of Archaeal and Bacterial Type Strains, Phase II (KMG-II): from individual species to whole genera.</title>
        <authorList>
            <person name="Goeker M."/>
        </authorList>
    </citation>
    <scope>NUCLEOTIDE SEQUENCE [LARGE SCALE GENOMIC DNA]</scope>
    <source>
        <strain evidence="13 14">DSM 45499</strain>
    </source>
</reference>
<keyword evidence="3" id="KW-1003">Cell membrane</keyword>
<evidence type="ECO:0000256" key="3">
    <source>
        <dbReference type="ARBA" id="ARBA00022475"/>
    </source>
</evidence>
<organism evidence="13 14">
    <name type="scientific">Actinophytocola oryzae</name>
    <dbReference type="NCBI Taxonomy" id="502181"/>
    <lineage>
        <taxon>Bacteria</taxon>
        <taxon>Bacillati</taxon>
        <taxon>Actinomycetota</taxon>
        <taxon>Actinomycetes</taxon>
        <taxon>Pseudonocardiales</taxon>
        <taxon>Pseudonocardiaceae</taxon>
    </lineage>
</organism>
<dbReference type="GO" id="GO:0006417">
    <property type="term" value="P:regulation of translation"/>
    <property type="evidence" value="ECO:0007669"/>
    <property type="project" value="TreeGrafter"/>
</dbReference>
<feature type="domain" description="Anti-sigma K factor RskA C-terminal" evidence="11">
    <location>
        <begin position="96"/>
        <end position="223"/>
    </location>
</feature>
<dbReference type="InterPro" id="IPR051474">
    <property type="entry name" value="Anti-sigma-K/W_factor"/>
</dbReference>
<dbReference type="GO" id="GO:0016989">
    <property type="term" value="F:sigma factor antagonist activity"/>
    <property type="evidence" value="ECO:0007669"/>
    <property type="project" value="TreeGrafter"/>
</dbReference>
<dbReference type="Pfam" id="PF10099">
    <property type="entry name" value="RskA_C"/>
    <property type="match status" value="1"/>
</dbReference>
<evidence type="ECO:0000256" key="2">
    <source>
        <dbReference type="ARBA" id="ARBA00004236"/>
    </source>
</evidence>
<evidence type="ECO:0000256" key="8">
    <source>
        <dbReference type="ARBA" id="ARBA00023163"/>
    </source>
</evidence>
<sequence>MTVDLHTLTGAYVLHATSDTERAAFERHLTDCGSCTVEVRELGETAVRLGLATVAVPPPHLKQTVLVRIRTERQARVLRRRVPSPGPRLVRRLVAGTAAAMVVASGTLGVALVVRSHDVDQAQHRTEVLATVLRARDVRFVHSGGITVVVARGQDRGVLLADLPQAPDGHVYQAWTVDSGYHAAGAPFEGSTTTELTGLVTANRVAVTVEPISGSTQPTTAPVVETAIP</sequence>
<evidence type="ECO:0000256" key="6">
    <source>
        <dbReference type="ARBA" id="ARBA00023015"/>
    </source>
</evidence>
<evidence type="ECO:0000313" key="14">
    <source>
        <dbReference type="Proteomes" id="UP000294927"/>
    </source>
</evidence>
<proteinExistence type="predicted"/>
<evidence type="ECO:0000259" key="11">
    <source>
        <dbReference type="Pfam" id="PF10099"/>
    </source>
</evidence>
<dbReference type="GO" id="GO:0005886">
    <property type="term" value="C:plasma membrane"/>
    <property type="evidence" value="ECO:0007669"/>
    <property type="project" value="UniProtKB-SubCell"/>
</dbReference>
<keyword evidence="8" id="KW-0804">Transcription</keyword>
<dbReference type="OrthoDB" id="153510at2"/>
<evidence type="ECO:0000313" key="13">
    <source>
        <dbReference type="EMBL" id="TDV35288.1"/>
    </source>
</evidence>
<accession>A0A4R7UQJ1</accession>
<keyword evidence="14" id="KW-1185">Reference proteome</keyword>
<evidence type="ECO:0000256" key="7">
    <source>
        <dbReference type="ARBA" id="ARBA00023136"/>
    </source>
</evidence>
<dbReference type="EMBL" id="SOCP01000036">
    <property type="protein sequence ID" value="TDV35288.1"/>
    <property type="molecule type" value="Genomic_DNA"/>
</dbReference>
<comment type="subcellular location">
    <subcellularLocation>
        <location evidence="2">Cell membrane</location>
    </subcellularLocation>
    <subcellularLocation>
        <location evidence="1">Membrane</location>
        <topology evidence="1">Single-pass membrane protein</topology>
    </subcellularLocation>
</comment>
<evidence type="ECO:0000259" key="12">
    <source>
        <dbReference type="Pfam" id="PF13490"/>
    </source>
</evidence>
<dbReference type="Proteomes" id="UP000294927">
    <property type="component" value="Unassembled WGS sequence"/>
</dbReference>
<keyword evidence="5" id="KW-1133">Transmembrane helix</keyword>
<dbReference type="InterPro" id="IPR027383">
    <property type="entry name" value="Znf_put"/>
</dbReference>
<dbReference type="InterPro" id="IPR041916">
    <property type="entry name" value="Anti_sigma_zinc_sf"/>
</dbReference>
<keyword evidence="7" id="KW-0472">Membrane</keyword>
<feature type="domain" description="Putative zinc-finger" evidence="12">
    <location>
        <begin position="9"/>
        <end position="35"/>
    </location>
</feature>
<keyword evidence="6" id="KW-0805">Transcription regulation</keyword>
<evidence type="ECO:0000256" key="10">
    <source>
        <dbReference type="ARBA" id="ARBA00030803"/>
    </source>
</evidence>
<keyword evidence="4" id="KW-0812">Transmembrane</keyword>
<dbReference type="PANTHER" id="PTHR37461">
    <property type="entry name" value="ANTI-SIGMA-K FACTOR RSKA"/>
    <property type="match status" value="1"/>
</dbReference>
<dbReference type="Gene3D" id="1.10.10.1320">
    <property type="entry name" value="Anti-sigma factor, zinc-finger domain"/>
    <property type="match status" value="1"/>
</dbReference>
<protein>
    <recommendedName>
        <fullName evidence="10">Regulator of SigK</fullName>
    </recommendedName>
    <alternativeName>
        <fullName evidence="9">Sigma-K anti-sigma factor RskA</fullName>
    </alternativeName>
</protein>
<evidence type="ECO:0000256" key="5">
    <source>
        <dbReference type="ARBA" id="ARBA00022989"/>
    </source>
</evidence>
<evidence type="ECO:0000256" key="9">
    <source>
        <dbReference type="ARBA" id="ARBA00029829"/>
    </source>
</evidence>
<dbReference type="InterPro" id="IPR018764">
    <property type="entry name" value="RskA_C"/>
</dbReference>
<evidence type="ECO:0000256" key="1">
    <source>
        <dbReference type="ARBA" id="ARBA00004167"/>
    </source>
</evidence>
<gene>
    <name evidence="13" type="ORF">CLV71_1363</name>
</gene>